<evidence type="ECO:0000256" key="1">
    <source>
        <dbReference type="SAM" id="SignalP"/>
    </source>
</evidence>
<reference evidence="2" key="1">
    <citation type="submission" date="2023-05" db="EMBL/GenBank/DDBJ databases">
        <title>Anaerotaeda fermentans gen. nov., sp. nov., a novel anaerobic planctomycete of the new family within the order Sedimentisphaerales isolated from Taman Peninsula, Russia.</title>
        <authorList>
            <person name="Khomyakova M.A."/>
            <person name="Merkel A.Y."/>
            <person name="Slobodkin A.I."/>
        </authorList>
    </citation>
    <scope>NUCLEOTIDE SEQUENCE</scope>
    <source>
        <strain evidence="2">M17dextr</strain>
    </source>
</reference>
<proteinExistence type="predicted"/>
<evidence type="ECO:0000313" key="3">
    <source>
        <dbReference type="Proteomes" id="UP001431776"/>
    </source>
</evidence>
<dbReference type="PROSITE" id="PS51257">
    <property type="entry name" value="PROKAR_LIPOPROTEIN"/>
    <property type="match status" value="1"/>
</dbReference>
<name>A0AAW6TWH9_9BACT</name>
<evidence type="ECO:0000313" key="2">
    <source>
        <dbReference type="EMBL" id="MDI6448782.1"/>
    </source>
</evidence>
<sequence length="205" mass="22556">MCVRARRLVRPFVPVALLLLSFLAGCRCTDCAGAKCVPRSPWQSPTIQATRSLLLVNRDELRVVCIDGRRARPTCVSADGVEEYHLLPGRHTLTAVFRYAAPPSEGVMADVHGRPLTTEHEFLAGHEYVTVYREHAGPTPEARFGVADVATNVLNPPQLYWTLEIVDVADTSVSFEPEVADAQAYLSWVKDVPGIAKGPENPTMY</sequence>
<feature type="signal peptide" evidence="1">
    <location>
        <begin position="1"/>
        <end position="26"/>
    </location>
</feature>
<dbReference type="Proteomes" id="UP001431776">
    <property type="component" value="Unassembled WGS sequence"/>
</dbReference>
<keyword evidence="3" id="KW-1185">Reference proteome</keyword>
<protein>
    <submittedName>
        <fullName evidence="2">Uncharacterized protein</fullName>
    </submittedName>
</protein>
<accession>A0AAW6TWH9</accession>
<feature type="chain" id="PRO_5043835047" evidence="1">
    <location>
        <begin position="27"/>
        <end position="205"/>
    </location>
</feature>
<comment type="caution">
    <text evidence="2">The sequence shown here is derived from an EMBL/GenBank/DDBJ whole genome shotgun (WGS) entry which is preliminary data.</text>
</comment>
<dbReference type="AlphaFoldDB" id="A0AAW6TWH9"/>
<dbReference type="EMBL" id="JASCXX010000006">
    <property type="protein sequence ID" value="MDI6448782.1"/>
    <property type="molecule type" value="Genomic_DNA"/>
</dbReference>
<keyword evidence="1" id="KW-0732">Signal</keyword>
<dbReference type="RefSeq" id="WP_349244191.1">
    <property type="nucleotide sequence ID" value="NZ_JASCXX010000006.1"/>
</dbReference>
<gene>
    <name evidence="2" type="ORF">QJ522_06970</name>
</gene>
<organism evidence="2 3">
    <name type="scientific">Anaerobaca lacustris</name>
    <dbReference type="NCBI Taxonomy" id="3044600"/>
    <lineage>
        <taxon>Bacteria</taxon>
        <taxon>Pseudomonadati</taxon>
        <taxon>Planctomycetota</taxon>
        <taxon>Phycisphaerae</taxon>
        <taxon>Sedimentisphaerales</taxon>
        <taxon>Anaerobacaceae</taxon>
        <taxon>Anaerobaca</taxon>
    </lineage>
</organism>